<organism evidence="2 3">
    <name type="scientific">Pararobbsia alpina</name>
    <dbReference type="NCBI Taxonomy" id="621374"/>
    <lineage>
        <taxon>Bacteria</taxon>
        <taxon>Pseudomonadati</taxon>
        <taxon>Pseudomonadota</taxon>
        <taxon>Betaproteobacteria</taxon>
        <taxon>Burkholderiales</taxon>
        <taxon>Burkholderiaceae</taxon>
        <taxon>Pararobbsia</taxon>
    </lineage>
</organism>
<accession>A0A6S7BML5</accession>
<dbReference type="AlphaFoldDB" id="A0A6S7BML5"/>
<sequence>MGGGIGAECEAMLRGCRIELIADDAGLDDRGRRSRSIETMEFRCIEWSSTTAVLTDWPHMEVPAPRGRTAAWASLADRTAPTSSSIVRGGTTQSGTCR</sequence>
<name>A0A6S7BML5_9BURK</name>
<feature type="region of interest" description="Disordered" evidence="1">
    <location>
        <begin position="77"/>
        <end position="98"/>
    </location>
</feature>
<reference evidence="2 3" key="1">
    <citation type="submission" date="2020-04" db="EMBL/GenBank/DDBJ databases">
        <authorList>
            <person name="De Canck E."/>
        </authorList>
    </citation>
    <scope>NUCLEOTIDE SEQUENCE [LARGE SCALE GENOMIC DNA]</scope>
    <source>
        <strain evidence="2 3">LMG 28138</strain>
    </source>
</reference>
<gene>
    <name evidence="2" type="ORF">LMG28138_05778</name>
</gene>
<protein>
    <submittedName>
        <fullName evidence="2">Uncharacterized protein</fullName>
    </submittedName>
</protein>
<dbReference type="EMBL" id="CADIKM010000081">
    <property type="protein sequence ID" value="CAB3806203.1"/>
    <property type="molecule type" value="Genomic_DNA"/>
</dbReference>
<dbReference type="Proteomes" id="UP000494115">
    <property type="component" value="Unassembled WGS sequence"/>
</dbReference>
<evidence type="ECO:0000313" key="3">
    <source>
        <dbReference type="Proteomes" id="UP000494115"/>
    </source>
</evidence>
<evidence type="ECO:0000313" key="2">
    <source>
        <dbReference type="EMBL" id="CAB3806203.1"/>
    </source>
</evidence>
<proteinExistence type="predicted"/>
<keyword evidence="3" id="KW-1185">Reference proteome</keyword>
<feature type="compositionally biased region" description="Polar residues" evidence="1">
    <location>
        <begin position="80"/>
        <end position="98"/>
    </location>
</feature>
<evidence type="ECO:0000256" key="1">
    <source>
        <dbReference type="SAM" id="MobiDB-lite"/>
    </source>
</evidence>